<gene>
    <name evidence="1" type="ORF">GCM10023230_19320</name>
</gene>
<proteinExistence type="predicted"/>
<sequence>MNLKDNKITKSNKTSIIKILTLIRTINFGIPLKKSCFPLVTIPKFSQIRLDKSIA</sequence>
<evidence type="ECO:0000313" key="1">
    <source>
        <dbReference type="EMBL" id="GAA4769460.1"/>
    </source>
</evidence>
<evidence type="ECO:0000313" key="2">
    <source>
        <dbReference type="Proteomes" id="UP001500141"/>
    </source>
</evidence>
<protein>
    <submittedName>
        <fullName evidence="1">Uncharacterized protein</fullName>
    </submittedName>
</protein>
<organism evidence="1 2">
    <name type="scientific">Flavobacterium hankyongi</name>
    <dbReference type="NCBI Taxonomy" id="1176532"/>
    <lineage>
        <taxon>Bacteria</taxon>
        <taxon>Pseudomonadati</taxon>
        <taxon>Bacteroidota</taxon>
        <taxon>Flavobacteriia</taxon>
        <taxon>Flavobacteriales</taxon>
        <taxon>Flavobacteriaceae</taxon>
        <taxon>Flavobacterium</taxon>
    </lineage>
</organism>
<dbReference type="EMBL" id="BAABIP010000017">
    <property type="protein sequence ID" value="GAA4769460.1"/>
    <property type="molecule type" value="Genomic_DNA"/>
</dbReference>
<reference evidence="2" key="1">
    <citation type="journal article" date="2019" name="Int. J. Syst. Evol. Microbiol.">
        <title>The Global Catalogue of Microorganisms (GCM) 10K type strain sequencing project: providing services to taxonomists for standard genome sequencing and annotation.</title>
        <authorList>
            <consortium name="The Broad Institute Genomics Platform"/>
            <consortium name="The Broad Institute Genome Sequencing Center for Infectious Disease"/>
            <person name="Wu L."/>
            <person name="Ma J."/>
        </authorList>
    </citation>
    <scope>NUCLEOTIDE SEQUENCE [LARGE SCALE GENOMIC DNA]</scope>
    <source>
        <strain evidence="2">JCM 18198</strain>
    </source>
</reference>
<comment type="caution">
    <text evidence="1">The sequence shown here is derived from an EMBL/GenBank/DDBJ whole genome shotgun (WGS) entry which is preliminary data.</text>
</comment>
<name>A0ABP9A013_9FLAO</name>
<dbReference type="Proteomes" id="UP001500141">
    <property type="component" value="Unassembled WGS sequence"/>
</dbReference>
<keyword evidence="2" id="KW-1185">Reference proteome</keyword>
<accession>A0ABP9A013</accession>